<organism evidence="3 4">
    <name type="scientific">Flaviaesturariibacter flavus</name>
    <dbReference type="NCBI Taxonomy" id="2502780"/>
    <lineage>
        <taxon>Bacteria</taxon>
        <taxon>Pseudomonadati</taxon>
        <taxon>Bacteroidota</taxon>
        <taxon>Chitinophagia</taxon>
        <taxon>Chitinophagales</taxon>
        <taxon>Chitinophagaceae</taxon>
        <taxon>Flaviaestuariibacter</taxon>
    </lineage>
</organism>
<gene>
    <name evidence="3" type="ORF">EPD60_03365</name>
</gene>
<dbReference type="AlphaFoldDB" id="A0A4R1BMW0"/>
<evidence type="ECO:0000259" key="2">
    <source>
        <dbReference type="Pfam" id="PF13239"/>
    </source>
</evidence>
<dbReference type="InterPro" id="IPR025698">
    <property type="entry name" value="2TM_dom"/>
</dbReference>
<name>A0A4R1BMW0_9BACT</name>
<feature type="transmembrane region" description="Helical" evidence="1">
    <location>
        <begin position="28"/>
        <end position="45"/>
    </location>
</feature>
<evidence type="ECO:0000313" key="4">
    <source>
        <dbReference type="Proteomes" id="UP000295334"/>
    </source>
</evidence>
<comment type="caution">
    <text evidence="3">The sequence shown here is derived from an EMBL/GenBank/DDBJ whole genome shotgun (WGS) entry which is preliminary data.</text>
</comment>
<dbReference type="EMBL" id="SJZI01000003">
    <property type="protein sequence ID" value="TCJ18813.1"/>
    <property type="molecule type" value="Genomic_DNA"/>
</dbReference>
<keyword evidence="1" id="KW-0472">Membrane</keyword>
<sequence>MDTQTNAEGRDPHLWRIARRRAAFRRSLATYLVVNAFLWAIWFFTGRPYYSGGVPWPIWPTLGWGIGIALGWYHAYGGGSDAEEREYERLSRQRGSRP</sequence>
<dbReference type="OrthoDB" id="8965954at2"/>
<reference evidence="3 4" key="1">
    <citation type="submission" date="2019-03" db="EMBL/GenBank/DDBJ databases">
        <authorList>
            <person name="Kim M.K.M."/>
        </authorList>
    </citation>
    <scope>NUCLEOTIDE SEQUENCE [LARGE SCALE GENOMIC DNA]</scope>
    <source>
        <strain evidence="3 4">17J68-12</strain>
    </source>
</reference>
<evidence type="ECO:0000313" key="3">
    <source>
        <dbReference type="EMBL" id="TCJ18813.1"/>
    </source>
</evidence>
<protein>
    <submittedName>
        <fullName evidence="3">2TM domain-containing protein</fullName>
    </submittedName>
</protein>
<dbReference type="Proteomes" id="UP000295334">
    <property type="component" value="Unassembled WGS sequence"/>
</dbReference>
<keyword evidence="1" id="KW-0812">Transmembrane</keyword>
<proteinExistence type="predicted"/>
<dbReference type="Pfam" id="PF13239">
    <property type="entry name" value="2TM"/>
    <property type="match status" value="1"/>
</dbReference>
<feature type="domain" description="2TM" evidence="2">
    <location>
        <begin position="19"/>
        <end position="89"/>
    </location>
</feature>
<evidence type="ECO:0000256" key="1">
    <source>
        <dbReference type="SAM" id="Phobius"/>
    </source>
</evidence>
<feature type="transmembrane region" description="Helical" evidence="1">
    <location>
        <begin position="57"/>
        <end position="76"/>
    </location>
</feature>
<keyword evidence="4" id="KW-1185">Reference proteome</keyword>
<dbReference type="RefSeq" id="WP_131446847.1">
    <property type="nucleotide sequence ID" value="NZ_SJZI01000003.1"/>
</dbReference>
<keyword evidence="1" id="KW-1133">Transmembrane helix</keyword>
<accession>A0A4R1BMW0</accession>